<evidence type="ECO:0000256" key="1">
    <source>
        <dbReference type="ARBA" id="ARBA00004651"/>
    </source>
</evidence>
<dbReference type="PANTHER" id="PTHR42643:SF41">
    <property type="entry name" value="IONOTROPIC RECEPTOR 20A-RELATED"/>
    <property type="match status" value="1"/>
</dbReference>
<evidence type="ECO:0000313" key="9">
    <source>
        <dbReference type="EnsemblMetazoa" id="AEPI010281-PA"/>
    </source>
</evidence>
<dbReference type="AlphaFoldDB" id="A0A182PTJ5"/>
<evidence type="ECO:0000313" key="10">
    <source>
        <dbReference type="Proteomes" id="UP000075885"/>
    </source>
</evidence>
<feature type="transmembrane region" description="Helical" evidence="8">
    <location>
        <begin position="63"/>
        <end position="83"/>
    </location>
</feature>
<reference evidence="9" key="2">
    <citation type="submission" date="2020-05" db="UniProtKB">
        <authorList>
            <consortium name="EnsemblMetazoa"/>
        </authorList>
    </citation>
    <scope>IDENTIFICATION</scope>
    <source>
        <strain evidence="9">Epiroticus2</strain>
    </source>
</reference>
<dbReference type="Proteomes" id="UP000075885">
    <property type="component" value="Unassembled WGS sequence"/>
</dbReference>
<evidence type="ECO:0000256" key="8">
    <source>
        <dbReference type="SAM" id="Phobius"/>
    </source>
</evidence>
<keyword evidence="3 8" id="KW-0812">Transmembrane</keyword>
<keyword evidence="7" id="KW-0325">Glycoprotein</keyword>
<name>A0A182PTJ5_9DIPT</name>
<keyword evidence="4 8" id="KW-1133">Transmembrane helix</keyword>
<proteinExistence type="predicted"/>
<dbReference type="GO" id="GO:0005886">
    <property type="term" value="C:plasma membrane"/>
    <property type="evidence" value="ECO:0007669"/>
    <property type="project" value="UniProtKB-SubCell"/>
</dbReference>
<protein>
    <submittedName>
        <fullName evidence="9">Uncharacterized protein</fullName>
    </submittedName>
</protein>
<dbReference type="VEuPathDB" id="VectorBase:AEPI010281"/>
<comment type="subcellular location">
    <subcellularLocation>
        <location evidence="1">Cell membrane</location>
        <topology evidence="1">Multi-pass membrane protein</topology>
    </subcellularLocation>
</comment>
<feature type="transmembrane region" description="Helical" evidence="8">
    <location>
        <begin position="529"/>
        <end position="550"/>
    </location>
</feature>
<accession>A0A182PTJ5</accession>
<evidence type="ECO:0000256" key="7">
    <source>
        <dbReference type="ARBA" id="ARBA00023180"/>
    </source>
</evidence>
<keyword evidence="2" id="KW-1003">Cell membrane</keyword>
<keyword evidence="5 8" id="KW-0472">Membrane</keyword>
<dbReference type="EnsemblMetazoa" id="AEPI010281-RA">
    <property type="protein sequence ID" value="AEPI010281-PA"/>
    <property type="gene ID" value="AEPI010281"/>
</dbReference>
<dbReference type="InterPro" id="IPR052192">
    <property type="entry name" value="Insect_Ionotropic_Sensory_Rcpt"/>
</dbReference>
<evidence type="ECO:0000256" key="2">
    <source>
        <dbReference type="ARBA" id="ARBA00022475"/>
    </source>
</evidence>
<sequence length="698" mass="81396">MFQWCIAVPKQYSRIFHQQVIWPFAMNLWILLACFVIFFAFYQTMLQDILVQRYPSIYSVIHIPLQILKIMLLFLLSEYYTAMLTSNLGLSMLPTYPRTLSEFLRFVMPIIYSNNTFDLNLILQPELMSKAMKWQPYQKYEPSEYAVLVLCNRFHRSIAEITEKFGKQASHHQFHLINDPVRTLVTISPFRKSSSRLHTFNYYASLLTEAGIWEYLVQKWDRQAKLHNNQSTVGTIGLVNFNAPEVDFIPEQLEKHVSTAAFLNIDFNRHYRASTPYYIPILLHAFADNTTLSSMYTNMEHILDTLDLLDKEKKVIVIVNSDVISSNDVFNIANTYVILGVINIIYVLVTSKIVYVVGFNSMYTEIIRYTLLDSAQTLFPNRGRNLSMRPYYVVCYEDPTFTFKNRDNKTVGSTIDFVDIIAKHQSTSVQYIYTSTPETVFLPGKITPIDFATYRLIGIGERRSYTVMQLPVMFKLCIAVPKQYTRIFHQQVIWPFSMNLWILLACFVIFFAFYQTILQDILAQRYPSIYSVIHIPLQILKIMLLFLLLLSEYYTAMLTSNLGLSMLPTYPRTLSEFLRSDMPIIYSNETFVANIILPPNLLSKAVALQPSQSYKPSEYAVLVLCDRFRYGIAYVTKRFGNQASYHQFHLINDPVRTLVTISPFRKTSSRLHSFKHYASMLTEAGIWEYLVQKWDRII</sequence>
<dbReference type="PANTHER" id="PTHR42643">
    <property type="entry name" value="IONOTROPIC RECEPTOR 20A-RELATED"/>
    <property type="match status" value="1"/>
</dbReference>
<dbReference type="STRING" id="199890.A0A182PTJ5"/>
<keyword evidence="10" id="KW-1185">Reference proteome</keyword>
<reference evidence="10" key="1">
    <citation type="submission" date="2013-03" db="EMBL/GenBank/DDBJ databases">
        <title>The Genome Sequence of Anopheles epiroticus epiroticus2.</title>
        <authorList>
            <consortium name="The Broad Institute Genomics Platform"/>
            <person name="Neafsey D.E."/>
            <person name="Howell P."/>
            <person name="Walker B."/>
            <person name="Young S.K."/>
            <person name="Zeng Q."/>
            <person name="Gargeya S."/>
            <person name="Fitzgerald M."/>
            <person name="Haas B."/>
            <person name="Abouelleil A."/>
            <person name="Allen A.W."/>
            <person name="Alvarado L."/>
            <person name="Arachchi H.M."/>
            <person name="Berlin A.M."/>
            <person name="Chapman S.B."/>
            <person name="Gainer-Dewar J."/>
            <person name="Goldberg J."/>
            <person name="Griggs A."/>
            <person name="Gujja S."/>
            <person name="Hansen M."/>
            <person name="Howarth C."/>
            <person name="Imamovic A."/>
            <person name="Ireland A."/>
            <person name="Larimer J."/>
            <person name="McCowan C."/>
            <person name="Murphy C."/>
            <person name="Pearson M."/>
            <person name="Poon T.W."/>
            <person name="Priest M."/>
            <person name="Roberts A."/>
            <person name="Saif S."/>
            <person name="Shea T."/>
            <person name="Sisk P."/>
            <person name="Sykes S."/>
            <person name="Wortman J."/>
            <person name="Nusbaum C."/>
            <person name="Birren B."/>
        </authorList>
    </citation>
    <scope>NUCLEOTIDE SEQUENCE [LARGE SCALE GENOMIC DNA]</scope>
    <source>
        <strain evidence="10">Epiroticus2</strain>
    </source>
</reference>
<keyword evidence="6" id="KW-0675">Receptor</keyword>
<feature type="transmembrane region" description="Helical" evidence="8">
    <location>
        <begin position="20"/>
        <end position="42"/>
    </location>
</feature>
<feature type="transmembrane region" description="Helical" evidence="8">
    <location>
        <begin position="492"/>
        <end position="517"/>
    </location>
</feature>
<evidence type="ECO:0000256" key="6">
    <source>
        <dbReference type="ARBA" id="ARBA00023170"/>
    </source>
</evidence>
<evidence type="ECO:0000256" key="5">
    <source>
        <dbReference type="ARBA" id="ARBA00023136"/>
    </source>
</evidence>
<organism evidence="9 10">
    <name type="scientific">Anopheles epiroticus</name>
    <dbReference type="NCBI Taxonomy" id="199890"/>
    <lineage>
        <taxon>Eukaryota</taxon>
        <taxon>Metazoa</taxon>
        <taxon>Ecdysozoa</taxon>
        <taxon>Arthropoda</taxon>
        <taxon>Hexapoda</taxon>
        <taxon>Insecta</taxon>
        <taxon>Pterygota</taxon>
        <taxon>Neoptera</taxon>
        <taxon>Endopterygota</taxon>
        <taxon>Diptera</taxon>
        <taxon>Nematocera</taxon>
        <taxon>Culicoidea</taxon>
        <taxon>Culicidae</taxon>
        <taxon>Anophelinae</taxon>
        <taxon>Anopheles</taxon>
    </lineage>
</organism>
<evidence type="ECO:0000256" key="3">
    <source>
        <dbReference type="ARBA" id="ARBA00022692"/>
    </source>
</evidence>
<evidence type="ECO:0000256" key="4">
    <source>
        <dbReference type="ARBA" id="ARBA00022989"/>
    </source>
</evidence>